<keyword evidence="6 7" id="KW-0472">Membrane</keyword>
<feature type="transmembrane region" description="Helical" evidence="7">
    <location>
        <begin position="254"/>
        <end position="275"/>
    </location>
</feature>
<organism evidence="9 10">
    <name type="scientific">Roseomonas alba</name>
    <dbReference type="NCBI Taxonomy" id="2846776"/>
    <lineage>
        <taxon>Bacteria</taxon>
        <taxon>Pseudomonadati</taxon>
        <taxon>Pseudomonadota</taxon>
        <taxon>Alphaproteobacteria</taxon>
        <taxon>Acetobacterales</taxon>
        <taxon>Roseomonadaceae</taxon>
        <taxon>Roseomonas</taxon>
    </lineage>
</organism>
<dbReference type="PANTHER" id="PTHR43386:SF25">
    <property type="entry name" value="PEPTIDE ABC TRANSPORTER PERMEASE PROTEIN"/>
    <property type="match status" value="1"/>
</dbReference>
<reference evidence="9 10" key="1">
    <citation type="submission" date="2021-07" db="EMBL/GenBank/DDBJ databases">
        <authorList>
            <person name="So Y."/>
        </authorList>
    </citation>
    <scope>NUCLEOTIDE SEQUENCE [LARGE SCALE GENOMIC DNA]</scope>
    <source>
        <strain evidence="9 10">HJA6</strain>
    </source>
</reference>
<dbReference type="Pfam" id="PF00528">
    <property type="entry name" value="BPD_transp_1"/>
    <property type="match status" value="1"/>
</dbReference>
<dbReference type="SUPFAM" id="SSF161098">
    <property type="entry name" value="MetI-like"/>
    <property type="match status" value="1"/>
</dbReference>
<feature type="transmembrane region" description="Helical" evidence="7">
    <location>
        <begin position="137"/>
        <end position="161"/>
    </location>
</feature>
<feature type="transmembrane region" description="Helical" evidence="7">
    <location>
        <begin position="99"/>
        <end position="125"/>
    </location>
</feature>
<evidence type="ECO:0000313" key="10">
    <source>
        <dbReference type="Proteomes" id="UP001196565"/>
    </source>
</evidence>
<gene>
    <name evidence="9" type="ORF">KPL78_09410</name>
</gene>
<comment type="subcellular location">
    <subcellularLocation>
        <location evidence="1 7">Cell membrane</location>
        <topology evidence="1 7">Multi-pass membrane protein</topology>
    </subcellularLocation>
</comment>
<evidence type="ECO:0000256" key="1">
    <source>
        <dbReference type="ARBA" id="ARBA00004651"/>
    </source>
</evidence>
<comment type="similarity">
    <text evidence="7">Belongs to the binding-protein-dependent transport system permease family.</text>
</comment>
<accession>A0ABS7A6X8</accession>
<dbReference type="InterPro" id="IPR000515">
    <property type="entry name" value="MetI-like"/>
</dbReference>
<evidence type="ECO:0000256" key="3">
    <source>
        <dbReference type="ARBA" id="ARBA00022475"/>
    </source>
</evidence>
<sequence length="292" mass="29920">MDGAASAAAAGAPVPAKPVRRRLPPRLAAALLLVGLALLPGLVGLLPGMPDPMEQDLLALNMPPDAAHPLGTDHLGRDVLARLAAGTWLTLPTGIGGTLLAAGLGAGIGMLALTLGGVVAGAAYAAFDLLRVLPGTLLALLTAVVLGNGVWPVTLALGLAYAPLFAEVVRTAHAREMASDYVAAARVFGLGRLAVLWRHVLPNLLGPLITLSAIVLPRCIVTESVLSFLGLGVSPERPSWGRMIADASGFVEDAPHAVLAPMLALSALTLGLSLLGEMARRRADPLRREGRP</sequence>
<keyword evidence="4 7" id="KW-0812">Transmembrane</keyword>
<dbReference type="PANTHER" id="PTHR43386">
    <property type="entry name" value="OLIGOPEPTIDE TRANSPORT SYSTEM PERMEASE PROTEIN APPC"/>
    <property type="match status" value="1"/>
</dbReference>
<evidence type="ECO:0000313" key="9">
    <source>
        <dbReference type="EMBL" id="MBW6398062.1"/>
    </source>
</evidence>
<dbReference type="InterPro" id="IPR035906">
    <property type="entry name" value="MetI-like_sf"/>
</dbReference>
<dbReference type="PROSITE" id="PS50928">
    <property type="entry name" value="ABC_TM1"/>
    <property type="match status" value="1"/>
</dbReference>
<dbReference type="Proteomes" id="UP001196565">
    <property type="component" value="Unassembled WGS sequence"/>
</dbReference>
<keyword evidence="2 7" id="KW-0813">Transport</keyword>
<name>A0ABS7A6X8_9PROT</name>
<keyword evidence="5 7" id="KW-1133">Transmembrane helix</keyword>
<evidence type="ECO:0000256" key="5">
    <source>
        <dbReference type="ARBA" id="ARBA00022989"/>
    </source>
</evidence>
<protein>
    <submittedName>
        <fullName evidence="9">ABC transporter permease</fullName>
    </submittedName>
</protein>
<keyword evidence="3" id="KW-1003">Cell membrane</keyword>
<feature type="transmembrane region" description="Helical" evidence="7">
    <location>
        <begin position="27"/>
        <end position="46"/>
    </location>
</feature>
<evidence type="ECO:0000259" key="8">
    <source>
        <dbReference type="PROSITE" id="PS50928"/>
    </source>
</evidence>
<dbReference type="CDD" id="cd06261">
    <property type="entry name" value="TM_PBP2"/>
    <property type="match status" value="1"/>
</dbReference>
<keyword evidence="10" id="KW-1185">Reference proteome</keyword>
<proteinExistence type="inferred from homology"/>
<evidence type="ECO:0000256" key="2">
    <source>
        <dbReference type="ARBA" id="ARBA00022448"/>
    </source>
</evidence>
<dbReference type="EMBL" id="JAHYBZ010000003">
    <property type="protein sequence ID" value="MBW6398062.1"/>
    <property type="molecule type" value="Genomic_DNA"/>
</dbReference>
<evidence type="ECO:0000256" key="7">
    <source>
        <dbReference type="RuleBase" id="RU363032"/>
    </source>
</evidence>
<comment type="caution">
    <text evidence="9">The sequence shown here is derived from an EMBL/GenBank/DDBJ whole genome shotgun (WGS) entry which is preliminary data.</text>
</comment>
<dbReference type="InterPro" id="IPR050366">
    <property type="entry name" value="BP-dependent_transpt_permease"/>
</dbReference>
<evidence type="ECO:0000256" key="4">
    <source>
        <dbReference type="ARBA" id="ARBA00022692"/>
    </source>
</evidence>
<evidence type="ECO:0000256" key="6">
    <source>
        <dbReference type="ARBA" id="ARBA00023136"/>
    </source>
</evidence>
<dbReference type="Gene3D" id="1.10.3720.10">
    <property type="entry name" value="MetI-like"/>
    <property type="match status" value="1"/>
</dbReference>
<feature type="domain" description="ABC transmembrane type-1" evidence="8">
    <location>
        <begin position="87"/>
        <end position="276"/>
    </location>
</feature>